<evidence type="ECO:0000259" key="1">
    <source>
        <dbReference type="Pfam" id="PF01593"/>
    </source>
</evidence>
<dbReference type="Pfam" id="PF01593">
    <property type="entry name" value="Amino_oxidase"/>
    <property type="match status" value="1"/>
</dbReference>
<dbReference type="KEGG" id="rtu:PR017_26410"/>
<protein>
    <submittedName>
        <fullName evidence="2">NAD(P)-binding protein</fullName>
    </submittedName>
</protein>
<dbReference type="RefSeq" id="WP_111221060.1">
    <property type="nucleotide sequence ID" value="NZ_CP117259.1"/>
</dbReference>
<dbReference type="Gene3D" id="3.50.50.60">
    <property type="entry name" value="FAD/NAD(P)-binding domain"/>
    <property type="match status" value="1"/>
</dbReference>
<dbReference type="Gene3D" id="3.90.660.10">
    <property type="match status" value="1"/>
</dbReference>
<sequence length="333" mass="35768">MAIRPRVGIIGAGIAGLTLAKAISATGSVRVFEKSHGVGGRMATRWIDTVSYDHGAQYFTIRNDRFHDALETARANGVVEPWNGHVASLSDDGLLERPKSSTVRYVGTPSMNALPKSMSVGLDIQPESTVGAITGEPGRWFVNIRDRTEGPFDWVIATAPAPQSALMLPARFAHHDKLGLVRMNGCFTLMVNIDTKHSAQIPFAAAHVADPVINWISLNNSKPGRPASPCLVVNSNAVWADLNMDMPLEKVRQALIEAARRHVQMDAGEADTATVHRWRYANVERPAGEPYLLDKGSQLAACGDWCIGGRVEAAFLSAAGLGDALVALMGDAK</sequence>
<dbReference type="AlphaFoldDB" id="A0AAF1KB53"/>
<dbReference type="SUPFAM" id="SSF51905">
    <property type="entry name" value="FAD/NAD(P)-binding domain"/>
    <property type="match status" value="1"/>
</dbReference>
<evidence type="ECO:0000313" key="2">
    <source>
        <dbReference type="EMBL" id="WFR98915.1"/>
    </source>
</evidence>
<keyword evidence="2" id="KW-0614">Plasmid</keyword>
<name>A0AAF1KB53_9HYPH</name>
<dbReference type="Pfam" id="PF13450">
    <property type="entry name" value="NAD_binding_8"/>
    <property type="match status" value="1"/>
</dbReference>
<dbReference type="PANTHER" id="PTHR16128">
    <property type="entry name" value="FAD/NAD(P)-BINDING OXIDOREDUCTASE FAMILY PROTEIN"/>
    <property type="match status" value="1"/>
</dbReference>
<gene>
    <name evidence="2" type="ORF">PR017_26410</name>
</gene>
<proteinExistence type="predicted"/>
<dbReference type="PANTHER" id="PTHR16128:SF5">
    <property type="entry name" value="FAD_NAD(P)-BINDING OXIDOREDUCTASE FAMILY PROTEIN"/>
    <property type="match status" value="1"/>
</dbReference>
<reference evidence="2 3" key="1">
    <citation type="journal article" date="2018" name="Sci. Rep.">
        <title>Rhizobium tumorigenes sp. nov., a novel plant tumorigenic bacterium isolated from cane gall tumors on thornless blackberry.</title>
        <authorList>
            <person name="Kuzmanovi N."/>
            <person name="Smalla K."/>
            <person name="Gronow S."/>
            <person name="PuBawska J."/>
        </authorList>
    </citation>
    <scope>NUCLEOTIDE SEQUENCE [LARGE SCALE GENOMIC DNA]</scope>
    <source>
        <strain evidence="2 3">1078</strain>
    </source>
</reference>
<reference evidence="3" key="2">
    <citation type="journal article" date="2023" name="MicrobiologyOpen">
        <title>Genomics of the tumorigenes clade of the family Rhizobiaceae and description of Rhizobium rhododendri sp. nov.</title>
        <authorList>
            <person name="Kuzmanovic N."/>
            <person name="diCenzo G.C."/>
            <person name="Bunk B."/>
            <person name="Sproeer C."/>
            <person name="Fruehling A."/>
            <person name="Neumann-Schaal M."/>
            <person name="Overmann J."/>
            <person name="Smalla K."/>
        </authorList>
    </citation>
    <scope>NUCLEOTIDE SEQUENCE [LARGE SCALE GENOMIC DNA]</scope>
    <source>
        <strain evidence="3">1078</strain>
        <plasmid evidence="3">unnamed2</plasmid>
    </source>
</reference>
<dbReference type="Proteomes" id="UP000249499">
    <property type="component" value="Plasmid unnamed2"/>
</dbReference>
<dbReference type="GO" id="GO:0016491">
    <property type="term" value="F:oxidoreductase activity"/>
    <property type="evidence" value="ECO:0007669"/>
    <property type="project" value="InterPro"/>
</dbReference>
<dbReference type="InterPro" id="IPR002937">
    <property type="entry name" value="Amino_oxidase"/>
</dbReference>
<dbReference type="InterPro" id="IPR036188">
    <property type="entry name" value="FAD/NAD-bd_sf"/>
</dbReference>
<organism evidence="2 3">
    <name type="scientific">Rhizobium tumorigenes</name>
    <dbReference type="NCBI Taxonomy" id="2041385"/>
    <lineage>
        <taxon>Bacteria</taxon>
        <taxon>Pseudomonadati</taxon>
        <taxon>Pseudomonadota</taxon>
        <taxon>Alphaproteobacteria</taxon>
        <taxon>Hyphomicrobiales</taxon>
        <taxon>Rhizobiaceae</taxon>
        <taxon>Rhizobium/Agrobacterium group</taxon>
        <taxon>Rhizobium</taxon>
    </lineage>
</organism>
<accession>A0AAF1KB53</accession>
<feature type="domain" description="Amine oxidase" evidence="1">
    <location>
        <begin position="109"/>
        <end position="317"/>
    </location>
</feature>
<dbReference type="EMBL" id="CP117259">
    <property type="protein sequence ID" value="WFR98915.1"/>
    <property type="molecule type" value="Genomic_DNA"/>
</dbReference>
<evidence type="ECO:0000313" key="3">
    <source>
        <dbReference type="Proteomes" id="UP000249499"/>
    </source>
</evidence>
<geneLocation type="plasmid" evidence="2 3">
    <name>unnamed2</name>
</geneLocation>
<keyword evidence="3" id="KW-1185">Reference proteome</keyword>